<dbReference type="PANTHER" id="PTHR11839:SF31">
    <property type="entry name" value="ADP-RIBOSE PYROPHOSPHATASE"/>
    <property type="match status" value="1"/>
</dbReference>
<sequence length="224" mass="24272">MSDGAPVVLSPAELVDVPLAWPVEGSTVLGHGHIADFRQDDVRTPDGSLIQREYLQHPGAVAVIALDAEERVALVRQYRHPVRHRLVEPPAGLLDVEGEDYLAAVQRELAEEVDLAAGKWHVLVDQFSTPGIVGESIRVYLARDLRGAPAPDGFVREGEEADMDVVWAPLSDLVDAVLAGRLHNPSLVSGVLAADAARARGWTPLRPADAPWPAREHLVTATRR</sequence>
<keyword evidence="1 3" id="KW-0378">Hydrolase</keyword>
<feature type="domain" description="Nudix hydrolase" evidence="2">
    <location>
        <begin position="55"/>
        <end position="195"/>
    </location>
</feature>
<dbReference type="EMBL" id="JAGIOB010000001">
    <property type="protein sequence ID" value="MBP2418758.1"/>
    <property type="molecule type" value="Genomic_DNA"/>
</dbReference>
<dbReference type="EC" id="3.6.1.13" evidence="3"/>
<organism evidence="3 4">
    <name type="scientific">Microlunatus capsulatus</name>
    <dbReference type="NCBI Taxonomy" id="99117"/>
    <lineage>
        <taxon>Bacteria</taxon>
        <taxon>Bacillati</taxon>
        <taxon>Actinomycetota</taxon>
        <taxon>Actinomycetes</taxon>
        <taxon>Propionibacteriales</taxon>
        <taxon>Propionibacteriaceae</taxon>
        <taxon>Microlunatus</taxon>
    </lineage>
</organism>
<evidence type="ECO:0000256" key="1">
    <source>
        <dbReference type="ARBA" id="ARBA00022801"/>
    </source>
</evidence>
<dbReference type="RefSeq" id="WP_372443496.1">
    <property type="nucleotide sequence ID" value="NZ_BAAAMH010000007.1"/>
</dbReference>
<dbReference type="PROSITE" id="PS51462">
    <property type="entry name" value="NUDIX"/>
    <property type="match status" value="1"/>
</dbReference>
<dbReference type="InterPro" id="IPR000086">
    <property type="entry name" value="NUDIX_hydrolase_dom"/>
</dbReference>
<comment type="caution">
    <text evidence="3">The sequence shown here is derived from an EMBL/GenBank/DDBJ whole genome shotgun (WGS) entry which is preliminary data.</text>
</comment>
<dbReference type="CDD" id="cd24158">
    <property type="entry name" value="NUDIX_ADPRase_Rv1700"/>
    <property type="match status" value="1"/>
</dbReference>
<protein>
    <submittedName>
        <fullName evidence="3">ADP-ribose pyrophosphatase</fullName>
        <ecNumber evidence="3">3.6.1.13</ecNumber>
    </submittedName>
</protein>
<keyword evidence="4" id="KW-1185">Reference proteome</keyword>
<dbReference type="InterPro" id="IPR015797">
    <property type="entry name" value="NUDIX_hydrolase-like_dom_sf"/>
</dbReference>
<evidence type="ECO:0000259" key="2">
    <source>
        <dbReference type="PROSITE" id="PS51462"/>
    </source>
</evidence>
<accession>A0ABS4ZCG5</accession>
<dbReference type="PANTHER" id="PTHR11839">
    <property type="entry name" value="UDP/ADP-SUGAR PYROPHOSPHATASE"/>
    <property type="match status" value="1"/>
</dbReference>
<dbReference type="SUPFAM" id="SSF55811">
    <property type="entry name" value="Nudix"/>
    <property type="match status" value="1"/>
</dbReference>
<reference evidence="3 4" key="1">
    <citation type="submission" date="2021-03" db="EMBL/GenBank/DDBJ databases">
        <title>Sequencing the genomes of 1000 actinobacteria strains.</title>
        <authorList>
            <person name="Klenk H.-P."/>
        </authorList>
    </citation>
    <scope>NUCLEOTIDE SEQUENCE [LARGE SCALE GENOMIC DNA]</scope>
    <source>
        <strain evidence="3 4">DSM 12936</strain>
    </source>
</reference>
<dbReference type="Proteomes" id="UP000758168">
    <property type="component" value="Unassembled WGS sequence"/>
</dbReference>
<dbReference type="Gene3D" id="3.90.79.10">
    <property type="entry name" value="Nucleoside Triphosphate Pyrophosphohydrolase"/>
    <property type="match status" value="1"/>
</dbReference>
<evidence type="ECO:0000313" key="4">
    <source>
        <dbReference type="Proteomes" id="UP000758168"/>
    </source>
</evidence>
<evidence type="ECO:0000313" key="3">
    <source>
        <dbReference type="EMBL" id="MBP2418758.1"/>
    </source>
</evidence>
<dbReference type="Pfam" id="PF00293">
    <property type="entry name" value="NUDIX"/>
    <property type="match status" value="1"/>
</dbReference>
<name>A0ABS4ZCG5_9ACTN</name>
<proteinExistence type="predicted"/>
<gene>
    <name evidence="3" type="ORF">JOF54_003680</name>
</gene>
<dbReference type="GO" id="GO:0047631">
    <property type="term" value="F:ADP-ribose diphosphatase activity"/>
    <property type="evidence" value="ECO:0007669"/>
    <property type="project" value="UniProtKB-EC"/>
</dbReference>